<feature type="non-terminal residue" evidence="11">
    <location>
        <position position="1"/>
    </location>
</feature>
<dbReference type="Gene3D" id="2.30.40.10">
    <property type="entry name" value="Urease, subunit C, domain 1"/>
    <property type="match status" value="1"/>
</dbReference>
<dbReference type="NCBIfam" id="TIGR01224">
    <property type="entry name" value="hutI"/>
    <property type="match status" value="1"/>
</dbReference>
<dbReference type="PANTHER" id="PTHR42752:SF1">
    <property type="entry name" value="IMIDAZOLONEPROPIONASE-RELATED"/>
    <property type="match status" value="1"/>
</dbReference>
<keyword evidence="4 11" id="KW-0378">Hydrolase</keyword>
<dbReference type="InterPro" id="IPR006680">
    <property type="entry name" value="Amidohydro-rel"/>
</dbReference>
<evidence type="ECO:0000256" key="4">
    <source>
        <dbReference type="ARBA" id="ARBA00022801"/>
    </source>
</evidence>
<dbReference type="EC" id="3.5.2.7" evidence="2 8"/>
<feature type="domain" description="Amidohydrolase-related" evidence="10">
    <location>
        <begin position="119"/>
        <end position="275"/>
    </location>
</feature>
<comment type="pathway">
    <text evidence="1">Amino-acid degradation.</text>
</comment>
<dbReference type="InterPro" id="IPR032466">
    <property type="entry name" value="Metal_Hydrolase"/>
</dbReference>
<sequence length="312" mass="32520">ASVRMFRAAADEALLADSLARLDHMAAFGTGTVEVKTGYALDPEQELRALRLIAALGERHATTIVPTYLGAHEVPDEYRAAPDAYVDLLVERMIPEAAALGIARFGDVFCERGVFSIAQSRRILQAARAQGLGLKLHADEIEPLGGAELAAELGAVSADHLARVSDAGIAALAAAGVVAVLLPGTLFSLRAPAYAPARRMIDAGVAVALATDCNPGSSMTDSMPWVIALACLQMGMSPAEAIVGATYNAAAALGMEGERGSLAPGRRADVQILAAPSYARLPYHVGSSDLRDLILGGRPLIRGARPQPLRRG</sequence>
<dbReference type="GO" id="GO:0046872">
    <property type="term" value="F:metal ion binding"/>
    <property type="evidence" value="ECO:0007669"/>
    <property type="project" value="UniProtKB-KW"/>
</dbReference>
<proteinExistence type="predicted"/>
<keyword evidence="9" id="KW-1133">Transmembrane helix</keyword>
<evidence type="ECO:0000256" key="7">
    <source>
        <dbReference type="ARBA" id="ARBA00023004"/>
    </source>
</evidence>
<dbReference type="SUPFAM" id="SSF51556">
    <property type="entry name" value="Metallo-dependent hydrolases"/>
    <property type="match status" value="1"/>
</dbReference>
<evidence type="ECO:0000256" key="8">
    <source>
        <dbReference type="NCBIfam" id="TIGR01224"/>
    </source>
</evidence>
<keyword evidence="7" id="KW-0408">Iron</keyword>
<dbReference type="GO" id="GO:0005737">
    <property type="term" value="C:cytoplasm"/>
    <property type="evidence" value="ECO:0007669"/>
    <property type="project" value="UniProtKB-UniRule"/>
</dbReference>
<dbReference type="Proteomes" id="UP000748308">
    <property type="component" value="Unassembled WGS sequence"/>
</dbReference>
<dbReference type="AlphaFoldDB" id="A0A938BS61"/>
<dbReference type="InterPro" id="IPR011059">
    <property type="entry name" value="Metal-dep_hydrolase_composite"/>
</dbReference>
<feature type="transmembrane region" description="Helical" evidence="9">
    <location>
        <begin position="167"/>
        <end position="189"/>
    </location>
</feature>
<keyword evidence="3" id="KW-0479">Metal-binding</keyword>
<gene>
    <name evidence="11" type="ORF">FJY75_14405</name>
</gene>
<evidence type="ECO:0000313" key="11">
    <source>
        <dbReference type="EMBL" id="MBM3319035.1"/>
    </source>
</evidence>
<dbReference type="GO" id="GO:0019556">
    <property type="term" value="P:L-histidine catabolic process to glutamate and formamide"/>
    <property type="evidence" value="ECO:0007669"/>
    <property type="project" value="UniProtKB-UniRule"/>
</dbReference>
<keyword evidence="6" id="KW-0862">Zinc</keyword>
<evidence type="ECO:0000256" key="6">
    <source>
        <dbReference type="ARBA" id="ARBA00022833"/>
    </source>
</evidence>
<dbReference type="InterPro" id="IPR005920">
    <property type="entry name" value="HutI"/>
</dbReference>
<evidence type="ECO:0000256" key="5">
    <source>
        <dbReference type="ARBA" id="ARBA00022808"/>
    </source>
</evidence>
<protein>
    <recommendedName>
        <fullName evidence="2 8">Imidazolonepropionase</fullName>
        <ecNumber evidence="2 8">3.5.2.7</ecNumber>
    </recommendedName>
</protein>
<evidence type="ECO:0000313" key="12">
    <source>
        <dbReference type="Proteomes" id="UP000748308"/>
    </source>
</evidence>
<dbReference type="PANTHER" id="PTHR42752">
    <property type="entry name" value="IMIDAZOLONEPROPIONASE"/>
    <property type="match status" value="1"/>
</dbReference>
<dbReference type="Gene3D" id="3.20.20.140">
    <property type="entry name" value="Metal-dependent hydrolases"/>
    <property type="match status" value="1"/>
</dbReference>
<dbReference type="Pfam" id="PF01979">
    <property type="entry name" value="Amidohydro_1"/>
    <property type="match status" value="1"/>
</dbReference>
<evidence type="ECO:0000256" key="1">
    <source>
        <dbReference type="ARBA" id="ARBA00005023"/>
    </source>
</evidence>
<evidence type="ECO:0000256" key="3">
    <source>
        <dbReference type="ARBA" id="ARBA00022723"/>
    </source>
</evidence>
<keyword evidence="9" id="KW-0812">Transmembrane</keyword>
<keyword evidence="5" id="KW-0369">Histidine metabolism</keyword>
<dbReference type="EMBL" id="VGIY01000606">
    <property type="protein sequence ID" value="MBM3319035.1"/>
    <property type="molecule type" value="Genomic_DNA"/>
</dbReference>
<evidence type="ECO:0000256" key="2">
    <source>
        <dbReference type="ARBA" id="ARBA00012864"/>
    </source>
</evidence>
<dbReference type="GO" id="GO:0050480">
    <property type="term" value="F:imidazolonepropionase activity"/>
    <property type="evidence" value="ECO:0007669"/>
    <property type="project" value="UniProtKB-UniRule"/>
</dbReference>
<keyword evidence="9" id="KW-0472">Membrane</keyword>
<reference evidence="11" key="1">
    <citation type="submission" date="2019-03" db="EMBL/GenBank/DDBJ databases">
        <title>Lake Tanganyika Metagenome-Assembled Genomes (MAGs).</title>
        <authorList>
            <person name="Tran P."/>
        </authorList>
    </citation>
    <scope>NUCLEOTIDE SEQUENCE</scope>
    <source>
        <strain evidence="11">M_DeepCast_400m_m2_100</strain>
    </source>
</reference>
<evidence type="ECO:0000259" key="10">
    <source>
        <dbReference type="Pfam" id="PF01979"/>
    </source>
</evidence>
<evidence type="ECO:0000256" key="9">
    <source>
        <dbReference type="SAM" id="Phobius"/>
    </source>
</evidence>
<name>A0A938BS61_UNCEI</name>
<comment type="caution">
    <text evidence="11">The sequence shown here is derived from an EMBL/GenBank/DDBJ whole genome shotgun (WGS) entry which is preliminary data.</text>
</comment>
<accession>A0A938BS61</accession>
<organism evidence="11 12">
    <name type="scientific">Eiseniibacteriota bacterium</name>
    <dbReference type="NCBI Taxonomy" id="2212470"/>
    <lineage>
        <taxon>Bacteria</taxon>
        <taxon>Candidatus Eiseniibacteriota</taxon>
    </lineage>
</organism>